<dbReference type="HOGENOM" id="CLU_036594_0_1_7"/>
<dbReference type="EMBL" id="CP002431">
    <property type="protein sequence ID" value="ADU63411.1"/>
    <property type="molecule type" value="Genomic_DNA"/>
</dbReference>
<proteinExistence type="predicted"/>
<keyword evidence="3" id="KW-1185">Reference proteome</keyword>
<evidence type="ECO:0008006" key="4">
    <source>
        <dbReference type="Google" id="ProtNLM"/>
    </source>
</evidence>
<protein>
    <recommendedName>
        <fullName evidence="4">Mu-like prophage protein gp29</fullName>
    </recommendedName>
</protein>
<feature type="region of interest" description="Disordered" evidence="1">
    <location>
        <begin position="425"/>
        <end position="449"/>
    </location>
</feature>
<organism evidence="2 3">
    <name type="scientific">Pseudodesulfovibrio aespoeensis (strain ATCC 700646 / DSM 10631 / Aspo-2)</name>
    <name type="common">Desulfovibrio aespoeensis</name>
    <dbReference type="NCBI Taxonomy" id="643562"/>
    <lineage>
        <taxon>Bacteria</taxon>
        <taxon>Pseudomonadati</taxon>
        <taxon>Thermodesulfobacteriota</taxon>
        <taxon>Desulfovibrionia</taxon>
        <taxon>Desulfovibrionales</taxon>
        <taxon>Desulfovibrionaceae</taxon>
    </lineage>
</organism>
<dbReference type="STRING" id="643562.Daes_2406"/>
<feature type="compositionally biased region" description="Low complexity" evidence="1">
    <location>
        <begin position="425"/>
        <end position="442"/>
    </location>
</feature>
<dbReference type="Proteomes" id="UP000002191">
    <property type="component" value="Chromosome"/>
</dbReference>
<reference evidence="2 3" key="2">
    <citation type="journal article" date="2014" name="Genome Announc.">
        <title>Complete Genome Sequence of the Subsurface, Mesophilic Sulfate-Reducing Bacterium Desulfovibrio aespoeensis Aspo-2.</title>
        <authorList>
            <person name="Pedersen K."/>
            <person name="Bengtsson A."/>
            <person name="Edlund J."/>
            <person name="Rabe L."/>
            <person name="Hazen T."/>
            <person name="Chakraborty R."/>
            <person name="Goodwin L."/>
            <person name="Shapiro N."/>
        </authorList>
    </citation>
    <scope>NUCLEOTIDE SEQUENCE [LARGE SCALE GENOMIC DNA]</scope>
    <source>
        <strain evidence="3">ATCC 700646 / DSM 10631 / Aspo-2</strain>
    </source>
</reference>
<name>E6VUA4_PSEA9</name>
<reference evidence="3" key="1">
    <citation type="submission" date="2010-12" db="EMBL/GenBank/DDBJ databases">
        <title>Complete sequence of Desulfovibrio aespoeensis Aspo-2.</title>
        <authorList>
            <consortium name="US DOE Joint Genome Institute"/>
            <person name="Lucas S."/>
            <person name="Copeland A."/>
            <person name="Lapidus A."/>
            <person name="Cheng J.-F."/>
            <person name="Goodwin L."/>
            <person name="Pitluck S."/>
            <person name="Chertkov O."/>
            <person name="Misra M."/>
            <person name="Detter J.C."/>
            <person name="Han C."/>
            <person name="Tapia R."/>
            <person name="Land M."/>
            <person name="Hauser L."/>
            <person name="Kyrpides N."/>
            <person name="Ivanova N."/>
            <person name="Ovchinnikova G."/>
            <person name="Pedersen K."/>
            <person name="Jagevall S."/>
            <person name="Hazen T."/>
            <person name="Woyke T."/>
        </authorList>
    </citation>
    <scope>NUCLEOTIDE SEQUENCE [LARGE SCALE GENOMIC DNA]</scope>
    <source>
        <strain evidence="3">ATCC 700646 / DSM 10631 / Aspo-2</strain>
    </source>
</reference>
<dbReference type="OrthoDB" id="9797300at2"/>
<dbReference type="KEGG" id="das:Daes_2406"/>
<dbReference type="InterPro" id="IPR009279">
    <property type="entry name" value="Portal_Mu"/>
</dbReference>
<dbReference type="Pfam" id="PF06074">
    <property type="entry name" value="Portal_Mu"/>
    <property type="match status" value="1"/>
</dbReference>
<dbReference type="eggNOG" id="COG4383">
    <property type="taxonomic scope" value="Bacteria"/>
</dbReference>
<dbReference type="RefSeq" id="WP_013515323.1">
    <property type="nucleotide sequence ID" value="NC_014844.1"/>
</dbReference>
<sequence length="520" mass="56425">MPTLYDHLGRRIELSALRREHAAPSLTGIRTAWSGESVAQGMTPAKLARILRAAADGDALEYLILAEEMEERDLHYASVLSTRKRAVAGIEPSVEAASDDDRDVEIADAVRELIRAPEFPGLVTDMLDAIAKGFAAVEIMWDTSGSAWTPREYVWRDPRFFVFDRASGQHLRLLDEGATFEGRPLPPYKFVTHLPKIKSGLPIRSGLARLAAVSWMCKCYTISDWMAFAEVFGMPLRIGRYGVNASDRDIETLKQAVANLGSDAAAVLPDSMRIEFQEAAKAAGGPELFPRLAEWLDRQVSKGVLGQTMTTDDGSSQAQATVHDDVRMDIVADDGRQVAASLNRDLVKPYVDLNWGPQQCYPRVVIRPEDPEDIAALADALNKLVPLGGLGIEASVVRDRLGFPDPGPDAVLLGQAMSVAPDMPAQAANRSRAVNRASQAARDAGPDAEHDELLDVAMADWEQLMRPVLDPVQSLADRCASYEEFLAGLPGLLGEMNADALVRSLALATFTARGLGDGGE</sequence>
<evidence type="ECO:0000313" key="3">
    <source>
        <dbReference type="Proteomes" id="UP000002191"/>
    </source>
</evidence>
<accession>E6VUA4</accession>
<gene>
    <name evidence="2" type="ordered locus">Daes_2406</name>
</gene>
<evidence type="ECO:0000256" key="1">
    <source>
        <dbReference type="SAM" id="MobiDB-lite"/>
    </source>
</evidence>
<dbReference type="AlphaFoldDB" id="E6VUA4"/>
<evidence type="ECO:0000313" key="2">
    <source>
        <dbReference type="EMBL" id="ADU63411.1"/>
    </source>
</evidence>